<dbReference type="EMBL" id="JAUZQC010000003">
    <property type="protein sequence ID" value="KAK5873622.1"/>
    <property type="molecule type" value="Genomic_DNA"/>
</dbReference>
<comment type="caution">
    <text evidence="2">The sequence shown here is derived from an EMBL/GenBank/DDBJ whole genome shotgun (WGS) entry which is preliminary data.</text>
</comment>
<dbReference type="AlphaFoldDB" id="A0AAN7Y7J6"/>
<evidence type="ECO:0000313" key="2">
    <source>
        <dbReference type="EMBL" id="KAK5873622.1"/>
    </source>
</evidence>
<feature type="compositionally biased region" description="Polar residues" evidence="1">
    <location>
        <begin position="43"/>
        <end position="58"/>
    </location>
</feature>
<reference evidence="2 3" key="2">
    <citation type="journal article" date="2023" name="Mol. Biol. Evol.">
        <title>Genomics of Secondarily Temperate Adaptation in the Only Non-Antarctic Icefish.</title>
        <authorList>
            <person name="Rivera-Colon A.G."/>
            <person name="Rayamajhi N."/>
            <person name="Minhas B.F."/>
            <person name="Madrigal G."/>
            <person name="Bilyk K.T."/>
            <person name="Yoon V."/>
            <person name="Hune M."/>
            <person name="Gregory S."/>
            <person name="Cheng C.H.C."/>
            <person name="Catchen J.M."/>
        </authorList>
    </citation>
    <scope>NUCLEOTIDE SEQUENCE [LARGE SCALE GENOMIC DNA]</scope>
    <source>
        <strain evidence="2">JMC-PN-2008</strain>
    </source>
</reference>
<evidence type="ECO:0000256" key="1">
    <source>
        <dbReference type="SAM" id="MobiDB-lite"/>
    </source>
</evidence>
<sequence>MSSCPPLSEICCVAARASVPLLSRAGKKSVLPPPPHFLPPNPGTRQLTQRPPVTSGSDPRTFIKGIWTQTGLSLPTFFIPLMFWEATFPYWRTGRDPRVGFLCLQYGFPPSPPCNTDMESCYRLCKGHRAASRHETTEVAAQRND</sequence>
<proteinExistence type="predicted"/>
<name>A0AAN7Y7J6_ELEMC</name>
<evidence type="ECO:0000313" key="3">
    <source>
        <dbReference type="Proteomes" id="UP001346869"/>
    </source>
</evidence>
<feature type="region of interest" description="Disordered" evidence="1">
    <location>
        <begin position="30"/>
        <end position="59"/>
    </location>
</feature>
<accession>A0AAN7Y7J6</accession>
<dbReference type="Proteomes" id="UP001346869">
    <property type="component" value="Unassembled WGS sequence"/>
</dbReference>
<reference evidence="2 3" key="1">
    <citation type="journal article" date="2023" name="Genes (Basel)">
        <title>Chromosome-Level Genome Assembly and Circadian Gene Repertoire of the Patagonia Blennie Eleginops maclovinus-The Closest Ancestral Proxy of Antarctic Cryonotothenioids.</title>
        <authorList>
            <person name="Cheng C.C."/>
            <person name="Rivera-Colon A.G."/>
            <person name="Minhas B.F."/>
            <person name="Wilson L."/>
            <person name="Rayamajhi N."/>
            <person name="Vargas-Chacoff L."/>
            <person name="Catchen J.M."/>
        </authorList>
    </citation>
    <scope>NUCLEOTIDE SEQUENCE [LARGE SCALE GENOMIC DNA]</scope>
    <source>
        <strain evidence="2">JMC-PN-2008</strain>
    </source>
</reference>
<organism evidence="2 3">
    <name type="scientific">Eleginops maclovinus</name>
    <name type="common">Patagonian blennie</name>
    <name type="synonym">Eleginus maclovinus</name>
    <dbReference type="NCBI Taxonomy" id="56733"/>
    <lineage>
        <taxon>Eukaryota</taxon>
        <taxon>Metazoa</taxon>
        <taxon>Chordata</taxon>
        <taxon>Craniata</taxon>
        <taxon>Vertebrata</taxon>
        <taxon>Euteleostomi</taxon>
        <taxon>Actinopterygii</taxon>
        <taxon>Neopterygii</taxon>
        <taxon>Teleostei</taxon>
        <taxon>Neoteleostei</taxon>
        <taxon>Acanthomorphata</taxon>
        <taxon>Eupercaria</taxon>
        <taxon>Perciformes</taxon>
        <taxon>Notothenioidei</taxon>
        <taxon>Eleginopidae</taxon>
        <taxon>Eleginops</taxon>
    </lineage>
</organism>
<gene>
    <name evidence="2" type="ORF">PBY51_018647</name>
</gene>
<keyword evidence="3" id="KW-1185">Reference proteome</keyword>
<protein>
    <submittedName>
        <fullName evidence="2">Uncharacterized protein</fullName>
    </submittedName>
</protein>
<feature type="compositionally biased region" description="Pro residues" evidence="1">
    <location>
        <begin position="31"/>
        <end position="42"/>
    </location>
</feature>